<evidence type="ECO:0000313" key="6">
    <source>
        <dbReference type="EMBL" id="TKK65825.1"/>
    </source>
</evidence>
<dbReference type="AlphaFoldDB" id="A0A4U3KTI4"/>
<dbReference type="PANTHER" id="PTHR30246">
    <property type="entry name" value="2-KETO-3-DEOXY-6-PHOSPHOGLUCONATE ALDOLASE"/>
    <property type="match status" value="1"/>
</dbReference>
<dbReference type="SUPFAM" id="SSF51569">
    <property type="entry name" value="Aldolase"/>
    <property type="match status" value="1"/>
</dbReference>
<keyword evidence="4" id="KW-0456">Lyase</keyword>
<dbReference type="GO" id="GO:0016829">
    <property type="term" value="F:lyase activity"/>
    <property type="evidence" value="ECO:0007669"/>
    <property type="project" value="UniProtKB-KW"/>
</dbReference>
<dbReference type="CDD" id="cd00452">
    <property type="entry name" value="KDPG_aldolase"/>
    <property type="match status" value="1"/>
</dbReference>
<sequence length="219" mass="23252">MNKQQHIINEITGKGLLPLYFHSSQSICIGVLKALYHAGIRAVEYTNRGEAALVNFKAMKGACDAEMPDMCLGIGTVKNAAAAKVFIAAGADFLISPGIAEDIAEVAQHENILWMPGCMTPSEIMHAESFGVKMVKLFPGSVLGAAFVSAVKDVFPGMLFMPTGGVDTTHENLSAWFAAGVSAVGMGSKLLSKKIMEEENYTGISHFTANALQTIAAIR</sequence>
<evidence type="ECO:0000256" key="1">
    <source>
        <dbReference type="ARBA" id="ARBA00004761"/>
    </source>
</evidence>
<comment type="pathway">
    <text evidence="1">Carbohydrate acid metabolism.</text>
</comment>
<evidence type="ECO:0000256" key="3">
    <source>
        <dbReference type="ARBA" id="ARBA00011233"/>
    </source>
</evidence>
<evidence type="ECO:0000256" key="5">
    <source>
        <dbReference type="ARBA" id="ARBA00023277"/>
    </source>
</evidence>
<dbReference type="InterPro" id="IPR000887">
    <property type="entry name" value="Aldlse_KDPG_KHG"/>
</dbReference>
<name>A0A4U3KTI4_9BACT</name>
<comment type="caution">
    <text evidence="6">The sequence shown here is derived from an EMBL/GenBank/DDBJ whole genome shotgun (WGS) entry which is preliminary data.</text>
</comment>
<organism evidence="6 7">
    <name type="scientific">Ilyomonas limi</name>
    <dbReference type="NCBI Taxonomy" id="2575867"/>
    <lineage>
        <taxon>Bacteria</taxon>
        <taxon>Pseudomonadati</taxon>
        <taxon>Bacteroidota</taxon>
        <taxon>Chitinophagia</taxon>
        <taxon>Chitinophagales</taxon>
        <taxon>Chitinophagaceae</taxon>
        <taxon>Ilyomonas</taxon>
    </lineage>
</organism>
<dbReference type="Proteomes" id="UP000305848">
    <property type="component" value="Unassembled WGS sequence"/>
</dbReference>
<comment type="subunit">
    <text evidence="3">Homotrimer.</text>
</comment>
<evidence type="ECO:0000256" key="2">
    <source>
        <dbReference type="ARBA" id="ARBA00006906"/>
    </source>
</evidence>
<protein>
    <submittedName>
        <fullName evidence="6">Bifunctional 4-hydroxy-2-oxoglutarate aldolase/2-dehydro-3-deoxy-phosphogluconate aldolase</fullName>
    </submittedName>
</protein>
<gene>
    <name evidence="6" type="ORF">FC093_18910</name>
</gene>
<evidence type="ECO:0000256" key="4">
    <source>
        <dbReference type="ARBA" id="ARBA00023239"/>
    </source>
</evidence>
<dbReference type="EMBL" id="SZQL01000018">
    <property type="protein sequence ID" value="TKK65825.1"/>
    <property type="molecule type" value="Genomic_DNA"/>
</dbReference>
<accession>A0A4U3KTI4</accession>
<proteinExistence type="inferred from homology"/>
<dbReference type="Pfam" id="PF01081">
    <property type="entry name" value="Aldolase"/>
    <property type="match status" value="1"/>
</dbReference>
<dbReference type="RefSeq" id="WP_137263376.1">
    <property type="nucleotide sequence ID" value="NZ_SZQL01000018.1"/>
</dbReference>
<dbReference type="InterPro" id="IPR013785">
    <property type="entry name" value="Aldolase_TIM"/>
</dbReference>
<keyword evidence="5" id="KW-0119">Carbohydrate metabolism</keyword>
<dbReference type="PANTHER" id="PTHR30246:SF1">
    <property type="entry name" value="2-DEHYDRO-3-DEOXY-6-PHOSPHOGALACTONATE ALDOLASE-RELATED"/>
    <property type="match status" value="1"/>
</dbReference>
<reference evidence="6 7" key="1">
    <citation type="submission" date="2019-05" db="EMBL/GenBank/DDBJ databases">
        <title>Panacibacter sp. strain 17mud1-8 Genome sequencing and assembly.</title>
        <authorList>
            <person name="Chhetri G."/>
        </authorList>
    </citation>
    <scope>NUCLEOTIDE SEQUENCE [LARGE SCALE GENOMIC DNA]</scope>
    <source>
        <strain evidence="6 7">17mud1-8</strain>
    </source>
</reference>
<comment type="similarity">
    <text evidence="2">Belongs to the KHG/KDPG aldolase family.</text>
</comment>
<dbReference type="Gene3D" id="3.20.20.70">
    <property type="entry name" value="Aldolase class I"/>
    <property type="match status" value="1"/>
</dbReference>
<evidence type="ECO:0000313" key="7">
    <source>
        <dbReference type="Proteomes" id="UP000305848"/>
    </source>
</evidence>
<keyword evidence="7" id="KW-1185">Reference proteome</keyword>
<dbReference type="OrthoDB" id="9802667at2"/>